<dbReference type="Pfam" id="PF18883">
    <property type="entry name" value="AC_1"/>
    <property type="match status" value="1"/>
</dbReference>
<organism evidence="2 3">
    <name type="scientific">Panagrolaimus superbus</name>
    <dbReference type="NCBI Taxonomy" id="310955"/>
    <lineage>
        <taxon>Eukaryota</taxon>
        <taxon>Metazoa</taxon>
        <taxon>Ecdysozoa</taxon>
        <taxon>Nematoda</taxon>
        <taxon>Chromadorea</taxon>
        <taxon>Rhabditida</taxon>
        <taxon>Tylenchina</taxon>
        <taxon>Panagrolaimomorpha</taxon>
        <taxon>Panagrolaimoidea</taxon>
        <taxon>Panagrolaimidae</taxon>
        <taxon>Panagrolaimus</taxon>
    </lineage>
</organism>
<dbReference type="PANTHER" id="PTHR35037:SF3">
    <property type="entry name" value="C-TERMINAL REGION OF AIDA-LIKE PROTEIN"/>
    <property type="match status" value="1"/>
</dbReference>
<reference evidence="3" key="1">
    <citation type="submission" date="2022-11" db="UniProtKB">
        <authorList>
            <consortium name="WormBaseParasite"/>
        </authorList>
    </citation>
    <scope>IDENTIFICATION</scope>
</reference>
<dbReference type="InterPro" id="IPR012332">
    <property type="entry name" value="Autotransporter_pectin_lyase_C"/>
</dbReference>
<dbReference type="GO" id="GO:0019867">
    <property type="term" value="C:outer membrane"/>
    <property type="evidence" value="ECO:0007669"/>
    <property type="project" value="InterPro"/>
</dbReference>
<dbReference type="WBParaSite" id="PSU_v2.g979.t1">
    <property type="protein sequence ID" value="PSU_v2.g979.t1"/>
    <property type="gene ID" value="PSU_v2.g979"/>
</dbReference>
<dbReference type="CDD" id="cd01344">
    <property type="entry name" value="PL2_Passenger_AT"/>
    <property type="match status" value="1"/>
</dbReference>
<dbReference type="NCBIfam" id="TIGR01414">
    <property type="entry name" value="autotrans_barl"/>
    <property type="match status" value="1"/>
</dbReference>
<dbReference type="SUPFAM" id="SSF51126">
    <property type="entry name" value="Pectin lyase-like"/>
    <property type="match status" value="1"/>
</dbReference>
<feature type="domain" description="Autochaperone" evidence="1">
    <location>
        <begin position="27"/>
        <end position="129"/>
    </location>
</feature>
<dbReference type="AlphaFoldDB" id="A0A914ZHL1"/>
<protein>
    <submittedName>
        <fullName evidence="3">Autochaperone domain-containing protein</fullName>
    </submittedName>
</protein>
<proteinExistence type="predicted"/>
<sequence>MDVVAGRLQGIGSVGSTTHEAGATIMPGNGGFETLTIKGDYIGKGGTVEIATVLGDDNSQTSRLAITGSTSGAGIVKVTNRDGLGAMTKEGIRIISVGGTSDAAFTLQGDFITKAGEQAVVGGAYAYMLQKNGVANSNDGAWHMPA</sequence>
<dbReference type="InterPro" id="IPR051551">
    <property type="entry name" value="Autotransporter_adhesion"/>
</dbReference>
<evidence type="ECO:0000313" key="3">
    <source>
        <dbReference type="WBParaSite" id="PSU_v2.g979.t1"/>
    </source>
</evidence>
<keyword evidence="2" id="KW-1185">Reference proteome</keyword>
<evidence type="ECO:0000313" key="2">
    <source>
        <dbReference type="Proteomes" id="UP000887577"/>
    </source>
</evidence>
<dbReference type="Proteomes" id="UP000887577">
    <property type="component" value="Unplaced"/>
</dbReference>
<dbReference type="InterPro" id="IPR011050">
    <property type="entry name" value="Pectin_lyase_fold/virulence"/>
</dbReference>
<dbReference type="Gene3D" id="2.160.20.20">
    <property type="match status" value="1"/>
</dbReference>
<accession>A0A914ZHL1</accession>
<dbReference type="InterPro" id="IPR006315">
    <property type="entry name" value="OM_autotransptr_brl_dom"/>
</dbReference>
<evidence type="ECO:0000259" key="1">
    <source>
        <dbReference type="Pfam" id="PF18883"/>
    </source>
</evidence>
<dbReference type="InterPro" id="IPR043990">
    <property type="entry name" value="AC_1"/>
</dbReference>
<name>A0A914ZHL1_9BILA</name>
<dbReference type="PANTHER" id="PTHR35037">
    <property type="entry name" value="C-TERMINAL REGION OF AIDA-LIKE PROTEIN"/>
    <property type="match status" value="1"/>
</dbReference>